<sequence length="306" mass="33485">MPLPVSRRAFCAHHYRDDPDLVERGGSRTWITRGVNLVIAVTEAQPGAVLARQGQPDEYMALLPDGTEALLTAGKQHIPCADEILAIMPPAASAIHLPKGGRIVRFFTSRATDLAALAVNAGDYAGRPDSDVAPLCDWPAPPDGFRIRVYDLARHLTADGPRIQPRVFRRTNLMVNVFAPWHDRRDPASLSPHWHEDFEQASLGLQGHFIHHIRYPWGSDSTRWQADEHIACTSPSVAIIPPPAIHTTQDVGEGTARLVDIFAPPRADFALRPSFVLNEADYLVPEGLEAAAKRSGGAMSAWQTGT</sequence>
<accession>A0ABX9SD21</accession>
<protein>
    <submittedName>
        <fullName evidence="1">Uncharacterized protein</fullName>
    </submittedName>
</protein>
<keyword evidence="2" id="KW-1185">Reference proteome</keyword>
<dbReference type="InterPro" id="IPR014710">
    <property type="entry name" value="RmlC-like_jellyroll"/>
</dbReference>
<dbReference type="GeneID" id="51373245"/>
<dbReference type="SUPFAM" id="SSF51182">
    <property type="entry name" value="RmlC-like cupins"/>
    <property type="match status" value="1"/>
</dbReference>
<dbReference type="Gene3D" id="2.60.120.10">
    <property type="entry name" value="Jelly Rolls"/>
    <property type="match status" value="1"/>
</dbReference>
<evidence type="ECO:0000313" key="1">
    <source>
        <dbReference type="EMBL" id="RKS51981.1"/>
    </source>
</evidence>
<dbReference type="RefSeq" id="WP_167521754.1">
    <property type="nucleotide sequence ID" value="NZ_CP044426.1"/>
</dbReference>
<reference evidence="1" key="1">
    <citation type="submission" date="2018-10" db="EMBL/GenBank/DDBJ databases">
        <title>Genomic Encyclopedia of Archaeal and Bacterial Type Strains, Phase II (KMG-II): from individual species to whole genera.</title>
        <authorList>
            <person name="Goeker M."/>
        </authorList>
    </citation>
    <scope>NUCLEOTIDE SEQUENCE [LARGE SCALE GENOMIC DNA]</scope>
    <source>
        <strain evidence="1">DSM 2944</strain>
    </source>
</reference>
<organism evidence="1 2">
    <name type="scientific">Paracoccus pantotrophus</name>
    <name type="common">Thiosphaera pantotropha</name>
    <dbReference type="NCBI Taxonomy" id="82367"/>
    <lineage>
        <taxon>Bacteria</taxon>
        <taxon>Pseudomonadati</taxon>
        <taxon>Pseudomonadota</taxon>
        <taxon>Alphaproteobacteria</taxon>
        <taxon>Rhodobacterales</taxon>
        <taxon>Paracoccaceae</taxon>
        <taxon>Paracoccus</taxon>
    </lineage>
</organism>
<proteinExistence type="predicted"/>
<dbReference type="EMBL" id="RBLI01000001">
    <property type="protein sequence ID" value="RKS51981.1"/>
    <property type="molecule type" value="Genomic_DNA"/>
</dbReference>
<dbReference type="Proteomes" id="UP000273626">
    <property type="component" value="Unassembled WGS sequence"/>
</dbReference>
<gene>
    <name evidence="1" type="ORF">BDE18_1271</name>
</gene>
<comment type="caution">
    <text evidence="1">The sequence shown here is derived from an EMBL/GenBank/DDBJ whole genome shotgun (WGS) entry which is preliminary data.</text>
</comment>
<evidence type="ECO:0000313" key="2">
    <source>
        <dbReference type="Proteomes" id="UP000273626"/>
    </source>
</evidence>
<dbReference type="InterPro" id="IPR011051">
    <property type="entry name" value="RmlC_Cupin_sf"/>
</dbReference>
<name>A0ABX9SD21_PARPN</name>